<name>A0ABP0IN31_9DINO</name>
<dbReference type="PANTHER" id="PTHR31326">
    <property type="entry name" value="PROTEIN CLT2, CHLOROPLASTIC"/>
    <property type="match status" value="1"/>
</dbReference>
<keyword evidence="4 7" id="KW-0812">Transmembrane</keyword>
<dbReference type="Proteomes" id="UP001642484">
    <property type="component" value="Unassembled WGS sequence"/>
</dbReference>
<dbReference type="InterPro" id="IPR013936">
    <property type="entry name" value="CRT-like"/>
</dbReference>
<gene>
    <name evidence="8" type="ORF">CCMP2556_LOCUS7033</name>
</gene>
<proteinExistence type="inferred from homology"/>
<accession>A0ABP0IN31</accession>
<comment type="subcellular location">
    <subcellularLocation>
        <location evidence="1">Membrane</location>
        <topology evidence="1">Multi-pass membrane protein</topology>
    </subcellularLocation>
</comment>
<evidence type="ECO:0000256" key="5">
    <source>
        <dbReference type="ARBA" id="ARBA00022989"/>
    </source>
</evidence>
<dbReference type="Pfam" id="PF08627">
    <property type="entry name" value="CRT-like"/>
    <property type="match status" value="1"/>
</dbReference>
<keyword evidence="5 7" id="KW-1133">Transmembrane helix</keyword>
<feature type="transmembrane region" description="Helical" evidence="7">
    <location>
        <begin position="17"/>
        <end position="39"/>
    </location>
</feature>
<keyword evidence="6 7" id="KW-0472">Membrane</keyword>
<evidence type="ECO:0000256" key="6">
    <source>
        <dbReference type="ARBA" id="ARBA00023136"/>
    </source>
</evidence>
<comment type="caution">
    <text evidence="8">The sequence shown here is derived from an EMBL/GenBank/DDBJ whole genome shotgun (WGS) entry which is preliminary data.</text>
</comment>
<dbReference type="EMBL" id="CAXAMN010003091">
    <property type="protein sequence ID" value="CAK9002829.1"/>
    <property type="molecule type" value="Genomic_DNA"/>
</dbReference>
<evidence type="ECO:0000256" key="3">
    <source>
        <dbReference type="ARBA" id="ARBA00022448"/>
    </source>
</evidence>
<evidence type="ECO:0008006" key="10">
    <source>
        <dbReference type="Google" id="ProtNLM"/>
    </source>
</evidence>
<dbReference type="PANTHER" id="PTHR31326:SF1">
    <property type="entry name" value="PROTEIN CLT2, CHLOROPLASTIC"/>
    <property type="match status" value="1"/>
</dbReference>
<evidence type="ECO:0000256" key="4">
    <source>
        <dbReference type="ARBA" id="ARBA00022692"/>
    </source>
</evidence>
<evidence type="ECO:0000256" key="2">
    <source>
        <dbReference type="ARBA" id="ARBA00006690"/>
    </source>
</evidence>
<evidence type="ECO:0000256" key="1">
    <source>
        <dbReference type="ARBA" id="ARBA00004141"/>
    </source>
</evidence>
<keyword evidence="9" id="KW-1185">Reference proteome</keyword>
<reference evidence="8 9" key="1">
    <citation type="submission" date="2024-02" db="EMBL/GenBank/DDBJ databases">
        <authorList>
            <person name="Chen Y."/>
            <person name="Shah S."/>
            <person name="Dougan E. K."/>
            <person name="Thang M."/>
            <person name="Chan C."/>
        </authorList>
    </citation>
    <scope>NUCLEOTIDE SEQUENCE [LARGE SCALE GENOMIC DNA]</scope>
</reference>
<protein>
    <recommendedName>
        <fullName evidence="10">EamA domain-containing protein</fullName>
    </recommendedName>
</protein>
<evidence type="ECO:0000313" key="9">
    <source>
        <dbReference type="Proteomes" id="UP001642484"/>
    </source>
</evidence>
<organism evidence="8 9">
    <name type="scientific">Durusdinium trenchii</name>
    <dbReference type="NCBI Taxonomy" id="1381693"/>
    <lineage>
        <taxon>Eukaryota</taxon>
        <taxon>Sar</taxon>
        <taxon>Alveolata</taxon>
        <taxon>Dinophyceae</taxon>
        <taxon>Suessiales</taxon>
        <taxon>Symbiodiniaceae</taxon>
        <taxon>Durusdinium</taxon>
    </lineage>
</organism>
<evidence type="ECO:0000256" key="7">
    <source>
        <dbReference type="SAM" id="Phobius"/>
    </source>
</evidence>
<comment type="similarity">
    <text evidence="2">Belongs to the CRT-like transporter family.</text>
</comment>
<evidence type="ECO:0000313" key="8">
    <source>
        <dbReference type="EMBL" id="CAK9002829.1"/>
    </source>
</evidence>
<sequence length="308" mass="33049">MCEPVLHVQTHARPHDYAVFVSVFDILLWAVFMSAAGKIGGVVRYGLPKRGLLRAACADQLGTLLASVGATHVPGQTQVLLNQSVLPLTMLLSLVLGRRYGLQHFLGAALVLAGAATAVHHQPVAQVSQNDLSWRSLVMFCMAQVAVAAATLIKEVLLSRTSSDDVAESMAVGIAIAWRRVPMGVFLALLMPRHFGEGLGRDLWDGLLCFCGMQPREGDTGCPWAPPTTLISVMLYAIQTFLCLRLTQQKGATIRSIAAVTAVPLAQLLFSREGDVAEALSCRSVIGLLLCLSGFATYSLADARREKL</sequence>
<keyword evidence="3" id="KW-0813">Transport</keyword>